<dbReference type="PROSITE" id="PS00211">
    <property type="entry name" value="ABC_TRANSPORTER_1"/>
    <property type="match status" value="1"/>
</dbReference>
<name>A0A1I0NNI5_9FIRM</name>
<protein>
    <submittedName>
        <fullName evidence="6">ABC-2 type transport system ATP-binding protein</fullName>
    </submittedName>
</protein>
<dbReference type="InterPro" id="IPR050763">
    <property type="entry name" value="ABC_transporter_ATP-binding"/>
</dbReference>
<keyword evidence="4 6" id="KW-0067">ATP-binding</keyword>
<dbReference type="OrthoDB" id="9804819at2"/>
<evidence type="ECO:0000256" key="2">
    <source>
        <dbReference type="ARBA" id="ARBA00022448"/>
    </source>
</evidence>
<dbReference type="RefSeq" id="WP_092451392.1">
    <property type="nucleotide sequence ID" value="NZ_FOJI01000003.1"/>
</dbReference>
<evidence type="ECO:0000256" key="3">
    <source>
        <dbReference type="ARBA" id="ARBA00022741"/>
    </source>
</evidence>
<keyword evidence="7" id="KW-1185">Reference proteome</keyword>
<dbReference type="Proteomes" id="UP000199701">
    <property type="component" value="Unassembled WGS sequence"/>
</dbReference>
<evidence type="ECO:0000313" key="7">
    <source>
        <dbReference type="Proteomes" id="UP000199701"/>
    </source>
</evidence>
<dbReference type="InterPro" id="IPR017871">
    <property type="entry name" value="ABC_transporter-like_CS"/>
</dbReference>
<dbReference type="CDD" id="cd03230">
    <property type="entry name" value="ABC_DR_subfamily_A"/>
    <property type="match status" value="1"/>
</dbReference>
<evidence type="ECO:0000256" key="1">
    <source>
        <dbReference type="ARBA" id="ARBA00005417"/>
    </source>
</evidence>
<dbReference type="SUPFAM" id="SSF52540">
    <property type="entry name" value="P-loop containing nucleoside triphosphate hydrolases"/>
    <property type="match status" value="1"/>
</dbReference>
<dbReference type="Pfam" id="PF00005">
    <property type="entry name" value="ABC_tran"/>
    <property type="match status" value="1"/>
</dbReference>
<dbReference type="InterPro" id="IPR003439">
    <property type="entry name" value="ABC_transporter-like_ATP-bd"/>
</dbReference>
<dbReference type="STRING" id="99656.SAMN05421659_103217"/>
<evidence type="ECO:0000259" key="5">
    <source>
        <dbReference type="PROSITE" id="PS50893"/>
    </source>
</evidence>
<accession>A0A1I0NNI5</accession>
<proteinExistence type="inferred from homology"/>
<dbReference type="GO" id="GO:0016887">
    <property type="term" value="F:ATP hydrolysis activity"/>
    <property type="evidence" value="ECO:0007669"/>
    <property type="project" value="InterPro"/>
</dbReference>
<sequence>MLLEVQNINKKFKEGYEVLKDVNLHIEAGEIVGLIGMNGAGKSTIMRIISGVSTYQGGGVFFEGSQIKKLSSIQRKKIAFLCASNNLYEEMTVADNLEVFKKFYNASDMDKQSMIDELDLGKILKRKVSELSSGMQQRVAIACAMVGKPKLVMMDEPTVSLDIENKCKIIRFIQSHLSPETGILITSHNSKDIEELCERIYILRHGEIVKESTVKGVLREASRHNKRWIVSVQLDKEKRLDNLLQGYNFNYTEDSVDIYVEESNKKSLLQMLNDFEIISVKSEVDNLEDAILEVAQIGGE</sequence>
<dbReference type="PANTHER" id="PTHR42711:SF5">
    <property type="entry name" value="ABC TRANSPORTER ATP-BINDING PROTEIN NATA"/>
    <property type="match status" value="1"/>
</dbReference>
<dbReference type="Gene3D" id="3.40.50.300">
    <property type="entry name" value="P-loop containing nucleotide triphosphate hydrolases"/>
    <property type="match status" value="1"/>
</dbReference>
<organism evidence="6 7">
    <name type="scientific">[Clostridium] fimetarium</name>
    <dbReference type="NCBI Taxonomy" id="99656"/>
    <lineage>
        <taxon>Bacteria</taxon>
        <taxon>Bacillati</taxon>
        <taxon>Bacillota</taxon>
        <taxon>Clostridia</taxon>
        <taxon>Lachnospirales</taxon>
        <taxon>Lachnospiraceae</taxon>
    </lineage>
</organism>
<keyword evidence="2" id="KW-0813">Transport</keyword>
<dbReference type="InterPro" id="IPR003593">
    <property type="entry name" value="AAA+_ATPase"/>
</dbReference>
<dbReference type="InterPro" id="IPR027417">
    <property type="entry name" value="P-loop_NTPase"/>
</dbReference>
<feature type="domain" description="ABC transporter" evidence="5">
    <location>
        <begin position="3"/>
        <end position="230"/>
    </location>
</feature>
<dbReference type="PROSITE" id="PS50893">
    <property type="entry name" value="ABC_TRANSPORTER_2"/>
    <property type="match status" value="1"/>
</dbReference>
<keyword evidence="3" id="KW-0547">Nucleotide-binding</keyword>
<dbReference type="EMBL" id="FOJI01000003">
    <property type="protein sequence ID" value="SEW02430.1"/>
    <property type="molecule type" value="Genomic_DNA"/>
</dbReference>
<dbReference type="PANTHER" id="PTHR42711">
    <property type="entry name" value="ABC TRANSPORTER ATP-BINDING PROTEIN"/>
    <property type="match status" value="1"/>
</dbReference>
<dbReference type="AlphaFoldDB" id="A0A1I0NNI5"/>
<evidence type="ECO:0000313" key="6">
    <source>
        <dbReference type="EMBL" id="SEW02430.1"/>
    </source>
</evidence>
<dbReference type="GO" id="GO:0005524">
    <property type="term" value="F:ATP binding"/>
    <property type="evidence" value="ECO:0007669"/>
    <property type="project" value="UniProtKB-KW"/>
</dbReference>
<gene>
    <name evidence="6" type="ORF">SAMN05421659_103217</name>
</gene>
<evidence type="ECO:0000256" key="4">
    <source>
        <dbReference type="ARBA" id="ARBA00022840"/>
    </source>
</evidence>
<reference evidence="6 7" key="1">
    <citation type="submission" date="2016-10" db="EMBL/GenBank/DDBJ databases">
        <authorList>
            <person name="de Groot N.N."/>
        </authorList>
    </citation>
    <scope>NUCLEOTIDE SEQUENCE [LARGE SCALE GENOMIC DNA]</scope>
    <source>
        <strain evidence="6 7">DSM 9179</strain>
    </source>
</reference>
<dbReference type="SMART" id="SM00382">
    <property type="entry name" value="AAA"/>
    <property type="match status" value="1"/>
</dbReference>
<comment type="similarity">
    <text evidence="1">Belongs to the ABC transporter superfamily.</text>
</comment>